<proteinExistence type="predicted"/>
<name>A0A656ACV1_VIBCL</name>
<dbReference type="EMBL" id="CWQY01000003">
    <property type="protein sequence ID" value="CSC16269.1"/>
    <property type="molecule type" value="Genomic_DNA"/>
</dbReference>
<dbReference type="AlphaFoldDB" id="A0A656ACV1"/>
<evidence type="ECO:0000313" key="2">
    <source>
        <dbReference type="Proteomes" id="UP000041770"/>
    </source>
</evidence>
<dbReference type="Proteomes" id="UP000041770">
    <property type="component" value="Unassembled WGS sequence"/>
</dbReference>
<gene>
    <name evidence="1" type="ORF">ERS013200_00727</name>
</gene>
<organism evidence="1 2">
    <name type="scientific">Vibrio cholerae</name>
    <dbReference type="NCBI Taxonomy" id="666"/>
    <lineage>
        <taxon>Bacteria</taxon>
        <taxon>Pseudomonadati</taxon>
        <taxon>Pseudomonadota</taxon>
        <taxon>Gammaproteobacteria</taxon>
        <taxon>Vibrionales</taxon>
        <taxon>Vibrionaceae</taxon>
        <taxon>Vibrio</taxon>
    </lineage>
</organism>
<protein>
    <submittedName>
        <fullName evidence="1">Uncharacterized protein</fullName>
    </submittedName>
</protein>
<accession>A0A656ACV1</accession>
<sequence>MRAFNLTHGIFHFIDLANTRVFVGHGFDQHIGRFNMTWQTLDQERFDIHFLITPRHLLQLHRKQ</sequence>
<evidence type="ECO:0000313" key="1">
    <source>
        <dbReference type="EMBL" id="CSC16269.1"/>
    </source>
</evidence>
<reference evidence="1 2" key="1">
    <citation type="submission" date="2015-07" db="EMBL/GenBank/DDBJ databases">
        <authorList>
            <consortium name="Pathogen Informatics"/>
        </authorList>
    </citation>
    <scope>NUCLEOTIDE SEQUENCE [LARGE SCALE GENOMIC DNA]</scope>
    <source>
        <strain evidence="1 2">A316</strain>
    </source>
</reference>